<evidence type="ECO:0000256" key="4">
    <source>
        <dbReference type="PIRSR" id="PIRSR613078-2"/>
    </source>
</evidence>
<gene>
    <name evidence="6" type="ORF">SAMN02745728_00981</name>
</gene>
<sequence>MQKLYIVMVGLPARGKSIVARRLLEGLEGYGLKVKIFNNGELRRSQFGVSSASPDFYSPDNLSARKYREDIYYNNIAYAKSFLEQGGHIAILDATNSSPERRKSIEHKSDGIPVFFIECINEDEEMLNTSILRKSMLPEFDQLDKKTAIKWFKERIEQYKRVFVGLKDEKNYIKFDTLNSCILDEKLDETLPYYVEMRDILISDWIQHLYLVRHAESQFNLEHRIGGDPSLTQRGWEQARALARHFQAIPVPFVFTSTKKRSQETASILIEQQKKCIVHALPEFDEIHAGICEGLTYKEIAERYPKEYLARKKDKYNYCYPQGEGYASLYERVYRGLKKALFLSGAAAGTMIVGHQAINRMILANFNFRRTRNVPYISIPQEQYFHIILTHRKKMVEMVPIVPLLK</sequence>
<feature type="active site" description="Tele-phosphohistidine intermediate" evidence="3">
    <location>
        <position position="214"/>
    </location>
</feature>
<dbReference type="InterPro" id="IPR027417">
    <property type="entry name" value="P-loop_NTPase"/>
</dbReference>
<dbReference type="PANTHER" id="PTHR10606:SF44">
    <property type="entry name" value="6-PHOSPHOFRUCTO 2-KINASE_FRUCTOSE 2,6-BISPHOSPHATASE LONG FORM"/>
    <property type="match status" value="1"/>
</dbReference>
<dbReference type="Pfam" id="PF00300">
    <property type="entry name" value="His_Phos_1"/>
    <property type="match status" value="1"/>
</dbReference>
<dbReference type="STRING" id="1121455.SAMN02745728_00981"/>
<evidence type="ECO:0000259" key="5">
    <source>
        <dbReference type="Pfam" id="PF01591"/>
    </source>
</evidence>
<dbReference type="PRINTS" id="PR00991">
    <property type="entry name" value="6PFRUCTKNASE"/>
</dbReference>
<dbReference type="GO" id="GO:0005829">
    <property type="term" value="C:cytosol"/>
    <property type="evidence" value="ECO:0007669"/>
    <property type="project" value="TreeGrafter"/>
</dbReference>
<evidence type="ECO:0000313" key="6">
    <source>
        <dbReference type="EMBL" id="SHN59214.1"/>
    </source>
</evidence>
<feature type="binding site" evidence="4">
    <location>
        <position position="261"/>
    </location>
    <ligand>
        <name>substrate</name>
    </ligand>
</feature>
<dbReference type="InterPro" id="IPR013078">
    <property type="entry name" value="His_Pase_superF_clade-1"/>
</dbReference>
<reference evidence="6 7" key="1">
    <citation type="submission" date="2016-12" db="EMBL/GenBank/DDBJ databases">
        <authorList>
            <person name="Song W.-J."/>
            <person name="Kurnit D.M."/>
        </authorList>
    </citation>
    <scope>NUCLEOTIDE SEQUENCE [LARGE SCALE GENOMIC DNA]</scope>
    <source>
        <strain evidence="6 7">DSM 11393</strain>
    </source>
</reference>
<evidence type="ECO:0000256" key="1">
    <source>
        <dbReference type="ARBA" id="ARBA00022741"/>
    </source>
</evidence>
<dbReference type="Gene3D" id="3.40.50.300">
    <property type="entry name" value="P-loop containing nucleotide triphosphate hydrolases"/>
    <property type="match status" value="1"/>
</dbReference>
<keyword evidence="6" id="KW-0418">Kinase</keyword>
<proteinExistence type="predicted"/>
<protein>
    <submittedName>
        <fullName evidence="6">6-phosphofructo-2-kinase</fullName>
    </submittedName>
</protein>
<keyword evidence="6" id="KW-0808">Transferase</keyword>
<evidence type="ECO:0000313" key="7">
    <source>
        <dbReference type="Proteomes" id="UP000186469"/>
    </source>
</evidence>
<dbReference type="RefSeq" id="WP_072696685.1">
    <property type="nucleotide sequence ID" value="NZ_FRDI01000004.1"/>
</dbReference>
<dbReference type="Gene3D" id="3.40.50.1240">
    <property type="entry name" value="Phosphoglycerate mutase-like"/>
    <property type="match status" value="1"/>
</dbReference>
<organism evidence="6 7">
    <name type="scientific">Desulfovibrio litoralis DSM 11393</name>
    <dbReference type="NCBI Taxonomy" id="1121455"/>
    <lineage>
        <taxon>Bacteria</taxon>
        <taxon>Pseudomonadati</taxon>
        <taxon>Thermodesulfobacteriota</taxon>
        <taxon>Desulfovibrionia</taxon>
        <taxon>Desulfovibrionales</taxon>
        <taxon>Desulfovibrionaceae</taxon>
        <taxon>Desulfovibrio</taxon>
    </lineage>
</organism>
<dbReference type="GO" id="GO:0006000">
    <property type="term" value="P:fructose metabolic process"/>
    <property type="evidence" value="ECO:0007669"/>
    <property type="project" value="InterPro"/>
</dbReference>
<dbReference type="InterPro" id="IPR003094">
    <property type="entry name" value="6Pfruct_kin"/>
</dbReference>
<dbReference type="OrthoDB" id="4697614at2"/>
<dbReference type="PIRSF" id="PIRSF000709">
    <property type="entry name" value="6PFK_2-Ptase"/>
    <property type="match status" value="1"/>
</dbReference>
<dbReference type="PANTHER" id="PTHR10606">
    <property type="entry name" value="6-PHOSPHOFRUCTO-2-KINASE/FRUCTOSE-2,6-BISPHOSPHATASE"/>
    <property type="match status" value="1"/>
</dbReference>
<dbReference type="SMART" id="SM00855">
    <property type="entry name" value="PGAM"/>
    <property type="match status" value="1"/>
</dbReference>
<keyword evidence="1" id="KW-0547">Nucleotide-binding</keyword>
<dbReference type="AlphaFoldDB" id="A0A1M7SL84"/>
<evidence type="ECO:0000256" key="3">
    <source>
        <dbReference type="PIRSR" id="PIRSR613078-1"/>
    </source>
</evidence>
<dbReference type="GO" id="GO:0006003">
    <property type="term" value="P:fructose 2,6-bisphosphate metabolic process"/>
    <property type="evidence" value="ECO:0007669"/>
    <property type="project" value="InterPro"/>
</dbReference>
<dbReference type="SUPFAM" id="SSF53254">
    <property type="entry name" value="Phosphoglycerate mutase-like"/>
    <property type="match status" value="1"/>
</dbReference>
<dbReference type="CDD" id="cd07067">
    <property type="entry name" value="HP_PGM_like"/>
    <property type="match status" value="1"/>
</dbReference>
<accession>A0A1M7SL84</accession>
<feature type="binding site" evidence="4">
    <location>
        <begin position="213"/>
        <end position="220"/>
    </location>
    <ligand>
        <name>substrate</name>
    </ligand>
</feature>
<dbReference type="InterPro" id="IPR029033">
    <property type="entry name" value="His_PPase_superfam"/>
</dbReference>
<feature type="domain" description="6-phosphofructo-2-kinase" evidence="5">
    <location>
        <begin position="2"/>
        <end position="172"/>
    </location>
</feature>
<dbReference type="Proteomes" id="UP000186469">
    <property type="component" value="Unassembled WGS sequence"/>
</dbReference>
<feature type="active site" description="Proton donor/acceptor" evidence="3">
    <location>
        <position position="286"/>
    </location>
</feature>
<dbReference type="SUPFAM" id="SSF52540">
    <property type="entry name" value="P-loop containing nucleoside triphosphate hydrolases"/>
    <property type="match status" value="1"/>
</dbReference>
<dbReference type="GO" id="GO:0004331">
    <property type="term" value="F:fructose-2,6-bisphosphate 2-phosphatase activity"/>
    <property type="evidence" value="ECO:0007669"/>
    <property type="project" value="TreeGrafter"/>
</dbReference>
<evidence type="ECO:0000256" key="2">
    <source>
        <dbReference type="ARBA" id="ARBA00022840"/>
    </source>
</evidence>
<keyword evidence="2" id="KW-0067">ATP-binding</keyword>
<dbReference type="GO" id="GO:0003873">
    <property type="term" value="F:6-phosphofructo-2-kinase activity"/>
    <property type="evidence" value="ECO:0007669"/>
    <property type="project" value="InterPro"/>
</dbReference>
<dbReference type="InterPro" id="IPR013079">
    <property type="entry name" value="6Phosfructo_kin"/>
</dbReference>
<dbReference type="EMBL" id="FRDI01000004">
    <property type="protein sequence ID" value="SHN59214.1"/>
    <property type="molecule type" value="Genomic_DNA"/>
</dbReference>
<name>A0A1M7SL84_9BACT</name>
<dbReference type="GO" id="GO:0005524">
    <property type="term" value="F:ATP binding"/>
    <property type="evidence" value="ECO:0007669"/>
    <property type="project" value="UniProtKB-KW"/>
</dbReference>
<dbReference type="Pfam" id="PF01591">
    <property type="entry name" value="6PF2K"/>
    <property type="match status" value="1"/>
</dbReference>
<keyword evidence="7" id="KW-1185">Reference proteome</keyword>